<reference evidence="3 4" key="1">
    <citation type="journal article" date="2024" name="bioRxiv">
        <title>A reference genome for Trichogramma kaykai: A tiny desert-dwelling parasitoid wasp with competing sex-ratio distorters.</title>
        <authorList>
            <person name="Culotta J."/>
            <person name="Lindsey A.R."/>
        </authorList>
    </citation>
    <scope>NUCLEOTIDE SEQUENCE [LARGE SCALE GENOMIC DNA]</scope>
    <source>
        <strain evidence="3 4">KSX58</strain>
    </source>
</reference>
<keyword evidence="2" id="KW-0472">Membrane</keyword>
<dbReference type="InterPro" id="IPR036770">
    <property type="entry name" value="Ankyrin_rpt-contain_sf"/>
</dbReference>
<dbReference type="Pfam" id="PF13857">
    <property type="entry name" value="Ank_5"/>
    <property type="match status" value="1"/>
</dbReference>
<evidence type="ECO:0000256" key="1">
    <source>
        <dbReference type="PROSITE-ProRule" id="PRU00023"/>
    </source>
</evidence>
<feature type="repeat" description="ANK" evidence="1">
    <location>
        <begin position="162"/>
        <end position="194"/>
    </location>
</feature>
<dbReference type="PROSITE" id="PS50297">
    <property type="entry name" value="ANK_REP_REGION"/>
    <property type="match status" value="2"/>
</dbReference>
<organism evidence="3 4">
    <name type="scientific">Trichogramma kaykai</name>
    <dbReference type="NCBI Taxonomy" id="54128"/>
    <lineage>
        <taxon>Eukaryota</taxon>
        <taxon>Metazoa</taxon>
        <taxon>Ecdysozoa</taxon>
        <taxon>Arthropoda</taxon>
        <taxon>Hexapoda</taxon>
        <taxon>Insecta</taxon>
        <taxon>Pterygota</taxon>
        <taxon>Neoptera</taxon>
        <taxon>Endopterygota</taxon>
        <taxon>Hymenoptera</taxon>
        <taxon>Apocrita</taxon>
        <taxon>Proctotrupomorpha</taxon>
        <taxon>Chalcidoidea</taxon>
        <taxon>Trichogrammatidae</taxon>
        <taxon>Trichogramma</taxon>
    </lineage>
</organism>
<dbReference type="PANTHER" id="PTHR24157">
    <property type="entry name" value="ANKYRIN REPEAT, SAM AND BASIC LEUCINE ZIPPER DOMAIN-CONTAINING PROTEIN 1"/>
    <property type="match status" value="1"/>
</dbReference>
<evidence type="ECO:0000313" key="4">
    <source>
        <dbReference type="Proteomes" id="UP001627154"/>
    </source>
</evidence>
<keyword evidence="4" id="KW-1185">Reference proteome</keyword>
<dbReference type="InterPro" id="IPR013761">
    <property type="entry name" value="SAM/pointed_sf"/>
</dbReference>
<protein>
    <recommendedName>
        <fullName evidence="5">SAM domain-containing protein</fullName>
    </recommendedName>
</protein>
<keyword evidence="1" id="KW-0040">ANK repeat</keyword>
<dbReference type="Proteomes" id="UP001627154">
    <property type="component" value="Unassembled WGS sequence"/>
</dbReference>
<proteinExistence type="predicted"/>
<sequence>MFDYRREFVSNDTKIEHNGHLDHSFISNACKNNDLGTIKECLQSGQKINSFLQDGWTLLIHACMEASSDIVKYLIDSGADTNLDDDAFTPLMALCKARGAEIYEKRLKCLNYLIKANANVNATDKCRLTCLMYACNEFQDKDLDFVKEIIKWTENINAMDNENQTALHFAVKANNLELVELLIQNGADIALKTRRNDLPYDIAMCKGFNQLLPILDIQDKIEEIIEVIHYLSWVDMFNDKKIDSNSIDSDVDNILYGMSLEHYKKCFKGMQLKEFLLLNQDKVQQLGVDISVHRQKFCDNLWRIHSRRWNYQMMTIDPKKSYTAFNILLILGNIKKQLSIINSDVIYGEKYFNSEEFKGKFENKEQLISTFFEMKLKVQHIYRLTKQINSLENKKNAQLTNHPLYIGDNNYKSQKGKNYRWFFLLLPLVGSIYISNYIMKPNFFGIN</sequence>
<dbReference type="SMART" id="SM00248">
    <property type="entry name" value="ANK"/>
    <property type="match status" value="5"/>
</dbReference>
<dbReference type="SUPFAM" id="SSF48403">
    <property type="entry name" value="Ankyrin repeat"/>
    <property type="match status" value="1"/>
</dbReference>
<dbReference type="Pfam" id="PF12796">
    <property type="entry name" value="Ank_2"/>
    <property type="match status" value="1"/>
</dbReference>
<comment type="caution">
    <text evidence="3">The sequence shown here is derived from an EMBL/GenBank/DDBJ whole genome shotgun (WGS) entry which is preliminary data.</text>
</comment>
<dbReference type="Gene3D" id="1.10.150.50">
    <property type="entry name" value="Transcription Factor, Ets-1"/>
    <property type="match status" value="1"/>
</dbReference>
<keyword evidence="2" id="KW-0812">Transmembrane</keyword>
<keyword evidence="2" id="KW-1133">Transmembrane helix</keyword>
<gene>
    <name evidence="3" type="ORF">TKK_012867</name>
</gene>
<evidence type="ECO:0000256" key="2">
    <source>
        <dbReference type="SAM" id="Phobius"/>
    </source>
</evidence>
<feature type="repeat" description="ANK" evidence="1">
    <location>
        <begin position="54"/>
        <end position="86"/>
    </location>
</feature>
<accession>A0ABD2WIJ2</accession>
<dbReference type="InterPro" id="IPR002110">
    <property type="entry name" value="Ankyrin_rpt"/>
</dbReference>
<dbReference type="PROSITE" id="PS50088">
    <property type="entry name" value="ANK_REPEAT"/>
    <property type="match status" value="2"/>
</dbReference>
<dbReference type="Gene3D" id="1.25.40.20">
    <property type="entry name" value="Ankyrin repeat-containing domain"/>
    <property type="match status" value="2"/>
</dbReference>
<feature type="transmembrane region" description="Helical" evidence="2">
    <location>
        <begin position="421"/>
        <end position="439"/>
    </location>
</feature>
<name>A0ABD2WIJ2_9HYME</name>
<evidence type="ECO:0000313" key="3">
    <source>
        <dbReference type="EMBL" id="KAL3392550.1"/>
    </source>
</evidence>
<dbReference type="PANTHER" id="PTHR24157:SF3">
    <property type="entry name" value="ANKYRIN REPEAT, SAM AND BASIC LEUCINE ZIPPER DOMAIN-CONTAINING PROTEIN 1"/>
    <property type="match status" value="1"/>
</dbReference>
<dbReference type="AlphaFoldDB" id="A0ABD2WIJ2"/>
<dbReference type="SUPFAM" id="SSF47769">
    <property type="entry name" value="SAM/Pointed domain"/>
    <property type="match status" value="1"/>
</dbReference>
<evidence type="ECO:0008006" key="5">
    <source>
        <dbReference type="Google" id="ProtNLM"/>
    </source>
</evidence>
<dbReference type="EMBL" id="JBJJXI010000103">
    <property type="protein sequence ID" value="KAL3392550.1"/>
    <property type="molecule type" value="Genomic_DNA"/>
</dbReference>